<feature type="chain" id="PRO_5020777641" description="Secreted protein" evidence="2">
    <location>
        <begin position="31"/>
        <end position="185"/>
    </location>
</feature>
<feature type="compositionally biased region" description="Polar residues" evidence="1">
    <location>
        <begin position="174"/>
        <end position="185"/>
    </location>
</feature>
<protein>
    <recommendedName>
        <fullName evidence="5">Secreted protein</fullName>
    </recommendedName>
</protein>
<evidence type="ECO:0000256" key="1">
    <source>
        <dbReference type="SAM" id="MobiDB-lite"/>
    </source>
</evidence>
<evidence type="ECO:0008006" key="5">
    <source>
        <dbReference type="Google" id="ProtNLM"/>
    </source>
</evidence>
<sequence length="185" mass="19442" precursor="true">MTILPRRLLSAFFVPFVVSVGLVATPTANAQPPKFPDVDSYPAVDLGEYRVIGAHPSMSGWVFSTPGGLRCQSNMIADLGVSCTGQVVGAGEGMNSVTVSLTRPGLIAQYEQTPDDHPYPLLPTGSKIAPGNGVVCAVLAEDALACRAKKPDSWAKDAPDPPDRHYGEHGFVVQPSSSGTGSWSY</sequence>
<dbReference type="AlphaFoldDB" id="A0A4R8SRN5"/>
<dbReference type="STRING" id="404941.GCA_002013645_01880"/>
<feature type="signal peptide" evidence="2">
    <location>
        <begin position="1"/>
        <end position="30"/>
    </location>
</feature>
<dbReference type="Proteomes" id="UP000294604">
    <property type="component" value="Unassembled WGS sequence"/>
</dbReference>
<feature type="compositionally biased region" description="Basic and acidic residues" evidence="1">
    <location>
        <begin position="150"/>
        <end position="168"/>
    </location>
</feature>
<name>A0A4R8SRN5_9MYCO</name>
<reference evidence="3 4" key="1">
    <citation type="journal article" date="2019" name="Sci. Rep.">
        <title>Extended insight into the Mycobacterium chelonae-abscessus complex through whole genome sequencing of Mycobacterium salmoniphilum outbreak and Mycobacterium salmoniphilum-like strains.</title>
        <authorList>
            <person name="Behra P.R.K."/>
            <person name="Das S."/>
            <person name="Pettersson B.M.F."/>
            <person name="Shirreff L."/>
            <person name="DuCote T."/>
            <person name="Jacobsson K.G."/>
            <person name="Ennis D.G."/>
            <person name="Kirsebom L.A."/>
        </authorList>
    </citation>
    <scope>NUCLEOTIDE SEQUENCE [LARGE SCALE GENOMIC DNA]</scope>
    <source>
        <strain evidence="3 4">CCUG 60884</strain>
    </source>
</reference>
<keyword evidence="2" id="KW-0732">Signal</keyword>
<proteinExistence type="predicted"/>
<evidence type="ECO:0000313" key="4">
    <source>
        <dbReference type="Proteomes" id="UP000294604"/>
    </source>
</evidence>
<accession>A0A4R8SRN5</accession>
<organism evidence="3 4">
    <name type="scientific">Mycobacteroides salmoniphilum</name>
    <dbReference type="NCBI Taxonomy" id="404941"/>
    <lineage>
        <taxon>Bacteria</taxon>
        <taxon>Bacillati</taxon>
        <taxon>Actinomycetota</taxon>
        <taxon>Actinomycetes</taxon>
        <taxon>Mycobacteriales</taxon>
        <taxon>Mycobacteriaceae</taxon>
        <taxon>Mycobacteroides</taxon>
    </lineage>
</organism>
<gene>
    <name evidence="3" type="ORF">CCUG60884_03612</name>
</gene>
<evidence type="ECO:0000313" key="3">
    <source>
        <dbReference type="EMBL" id="TEA02479.1"/>
    </source>
</evidence>
<dbReference type="EMBL" id="PECL01000010">
    <property type="protein sequence ID" value="TEA02479.1"/>
    <property type="molecule type" value="Genomic_DNA"/>
</dbReference>
<feature type="region of interest" description="Disordered" evidence="1">
    <location>
        <begin position="150"/>
        <end position="185"/>
    </location>
</feature>
<comment type="caution">
    <text evidence="3">The sequence shown here is derived from an EMBL/GenBank/DDBJ whole genome shotgun (WGS) entry which is preliminary data.</text>
</comment>
<evidence type="ECO:0000256" key="2">
    <source>
        <dbReference type="SAM" id="SignalP"/>
    </source>
</evidence>